<dbReference type="RefSeq" id="WP_168804135.1">
    <property type="nucleotide sequence ID" value="NZ_CP051204.2"/>
</dbReference>
<protein>
    <submittedName>
        <fullName evidence="3">Thioesterase</fullName>
    </submittedName>
</protein>
<evidence type="ECO:0000313" key="4">
    <source>
        <dbReference type="EMBL" id="QJB38356.1"/>
    </source>
</evidence>
<gene>
    <name evidence="4" type="ORF">HF324_10965</name>
    <name evidence="3" type="ORF">HF329_11300</name>
</gene>
<dbReference type="SUPFAM" id="SSF53474">
    <property type="entry name" value="alpha/beta-Hydrolases"/>
    <property type="match status" value="1"/>
</dbReference>
<reference evidence="5 6" key="1">
    <citation type="submission" date="2020-04" db="EMBL/GenBank/DDBJ databases">
        <authorList>
            <person name="Kittiwongwattana C."/>
        </authorList>
    </citation>
    <scope>NUCLEOTIDE SEQUENCE [LARGE SCALE GENOMIC DNA]</scope>
    <source>
        <strain evidence="4 6">1303</strain>
        <strain evidence="5">1310</strain>
    </source>
</reference>
<dbReference type="Pfam" id="PF00975">
    <property type="entry name" value="Thioesterase"/>
    <property type="match status" value="1"/>
</dbReference>
<dbReference type="AlphaFoldDB" id="A0AAE6ZI60"/>
<dbReference type="GO" id="GO:0008610">
    <property type="term" value="P:lipid biosynthetic process"/>
    <property type="evidence" value="ECO:0007669"/>
    <property type="project" value="TreeGrafter"/>
</dbReference>
<dbReference type="PANTHER" id="PTHR11487:SF0">
    <property type="entry name" value="S-ACYL FATTY ACID SYNTHASE THIOESTERASE, MEDIUM CHAIN"/>
    <property type="match status" value="1"/>
</dbReference>
<dbReference type="InterPro" id="IPR029058">
    <property type="entry name" value="AB_hydrolase_fold"/>
</dbReference>
<dbReference type="EMBL" id="CP051204">
    <property type="protein sequence ID" value="QJB38356.1"/>
    <property type="molecule type" value="Genomic_DNA"/>
</dbReference>
<dbReference type="Proteomes" id="UP000502421">
    <property type="component" value="Chromosome"/>
</dbReference>
<dbReference type="InterPro" id="IPR001031">
    <property type="entry name" value="Thioesterase"/>
</dbReference>
<keyword evidence="6" id="KW-1185">Reference proteome</keyword>
<dbReference type="EMBL" id="CP051205">
    <property type="protein sequence ID" value="QJB31879.1"/>
    <property type="molecule type" value="Genomic_DNA"/>
</dbReference>
<organism evidence="3 5">
    <name type="scientific">Chitinophaga oryzae</name>
    <dbReference type="NCBI Taxonomy" id="2725414"/>
    <lineage>
        <taxon>Bacteria</taxon>
        <taxon>Pseudomonadati</taxon>
        <taxon>Bacteroidota</taxon>
        <taxon>Chitinophagia</taxon>
        <taxon>Chitinophagales</taxon>
        <taxon>Chitinophagaceae</taxon>
        <taxon>Chitinophaga</taxon>
    </lineage>
</organism>
<dbReference type="PANTHER" id="PTHR11487">
    <property type="entry name" value="THIOESTERASE"/>
    <property type="match status" value="1"/>
</dbReference>
<reference evidence="3" key="2">
    <citation type="submission" date="2020-09" db="EMBL/GenBank/DDBJ databases">
        <authorList>
            <person name="Kittiwongwattana C."/>
        </authorList>
    </citation>
    <scope>NUCLEOTIDE SEQUENCE</scope>
    <source>
        <strain evidence="3">1310</strain>
    </source>
</reference>
<dbReference type="InterPro" id="IPR012223">
    <property type="entry name" value="TEII"/>
</dbReference>
<proteinExistence type="inferred from homology"/>
<evidence type="ECO:0000313" key="3">
    <source>
        <dbReference type="EMBL" id="QJB31879.1"/>
    </source>
</evidence>
<comment type="similarity">
    <text evidence="1">Belongs to the thioesterase family.</text>
</comment>
<dbReference type="Proteomes" id="UP000503144">
    <property type="component" value="Chromosome"/>
</dbReference>
<evidence type="ECO:0000313" key="5">
    <source>
        <dbReference type="Proteomes" id="UP000502421"/>
    </source>
</evidence>
<evidence type="ECO:0000313" key="6">
    <source>
        <dbReference type="Proteomes" id="UP000503144"/>
    </source>
</evidence>
<name>A0AAE6ZI60_9BACT</name>
<dbReference type="KEGG" id="coy:HF329_11300"/>
<accession>A0AAE6ZI60</accession>
<feature type="domain" description="Thioesterase" evidence="2">
    <location>
        <begin position="4"/>
        <end position="226"/>
    </location>
</feature>
<dbReference type="Gene3D" id="3.40.50.1820">
    <property type="entry name" value="alpha/beta hydrolase"/>
    <property type="match status" value="1"/>
</dbReference>
<evidence type="ECO:0000259" key="2">
    <source>
        <dbReference type="Pfam" id="PF00975"/>
    </source>
</evidence>
<sequence>MINLFCFPFVGGDAGAYESLRVHAGDEVNIITLELPGRGARYADPLIDDIQLLAEDCYRQLSGKLSAPFAFFGHSMGALLAYLLTRKLAAMRQPPPAYLFVSGFGGPSVAMTAARRQVAVGEEWKRKMYEVMQVPLSVLNSETFWAVYEPIIRTDLLMFKKYDYEPDVPFNIPISVFIGTEDDVTIAEAGAWQRETGSPVTIHLFSGKHHFWKDHTGEIMTMIRQKLMEIKQH</sequence>
<evidence type="ECO:0000256" key="1">
    <source>
        <dbReference type="ARBA" id="ARBA00007169"/>
    </source>
</evidence>